<proteinExistence type="inferred from homology"/>
<evidence type="ECO:0000256" key="3">
    <source>
        <dbReference type="ARBA" id="ARBA00007931"/>
    </source>
</evidence>
<dbReference type="PANTHER" id="PTHR42837:SF2">
    <property type="entry name" value="MEMBRANE METALLOPROTEASE ARASP2, CHLOROPLASTIC-RELATED"/>
    <property type="match status" value="1"/>
</dbReference>
<evidence type="ECO:0000256" key="8">
    <source>
        <dbReference type="ARBA" id="ARBA00022989"/>
    </source>
</evidence>
<keyword evidence="9 11" id="KW-0482">Metalloprotease</keyword>
<dbReference type="Pfam" id="PF02163">
    <property type="entry name" value="Peptidase_M50"/>
    <property type="match status" value="1"/>
</dbReference>
<keyword evidence="8 11" id="KW-1133">Transmembrane helix</keyword>
<evidence type="ECO:0000259" key="12">
    <source>
        <dbReference type="SMART" id="SM00228"/>
    </source>
</evidence>
<dbReference type="InterPro" id="IPR036034">
    <property type="entry name" value="PDZ_sf"/>
</dbReference>
<dbReference type="CDD" id="cd06163">
    <property type="entry name" value="S2P-M50_PDZ_RseP-like"/>
    <property type="match status" value="1"/>
</dbReference>
<accession>A0ABT1EEN0</accession>
<name>A0ABT1EEN0_9FIRM</name>
<evidence type="ECO:0000256" key="9">
    <source>
        <dbReference type="ARBA" id="ARBA00023049"/>
    </source>
</evidence>
<keyword evidence="5 11" id="KW-0812">Transmembrane</keyword>
<evidence type="ECO:0000256" key="1">
    <source>
        <dbReference type="ARBA" id="ARBA00001947"/>
    </source>
</evidence>
<keyword evidence="6 11" id="KW-0378">Hydrolase</keyword>
<keyword evidence="14" id="KW-1185">Reference proteome</keyword>
<dbReference type="InterPro" id="IPR008915">
    <property type="entry name" value="Peptidase_M50"/>
</dbReference>
<dbReference type="GO" id="GO:0008237">
    <property type="term" value="F:metallopeptidase activity"/>
    <property type="evidence" value="ECO:0007669"/>
    <property type="project" value="UniProtKB-KW"/>
</dbReference>
<comment type="similarity">
    <text evidence="3 11">Belongs to the peptidase M50B family.</text>
</comment>
<comment type="subcellular location">
    <subcellularLocation>
        <location evidence="2">Membrane</location>
        <topology evidence="2">Multi-pass membrane protein</topology>
    </subcellularLocation>
</comment>
<sequence length="344" mass="38040">MGIILAILIFGFIVFFHELGHFLLAKANGIEVTEFALGMGPILFSKERKGTVYALKLLPIGGSCTMGEDEEATDSPSNFNNKSVPARISVIVAGAVFNFILAFILSVILTGMVGYDEPVLSEVQENSVAAEAGLKAGDKILKFNNKRIYLFRELSFYTQLNRDQEITLTYVRDGDRHTTESFIPKYSEETKSYRVGVASSGYQKANLLKAVQYGYYEVRLMINSTFESLKMLLTGQVGINDLSGPVGIADMVDSTYKESVDYGAKVVISQLLSMAILISANLGVMNLLPLPALDGGRLIFLIIEGIRRKRIPPEKEGMVHMVGIMLLMLLMVVVMFNDIRKVFF</sequence>
<feature type="domain" description="PDZ" evidence="12">
    <location>
        <begin position="103"/>
        <end position="174"/>
    </location>
</feature>
<keyword evidence="4" id="KW-0645">Protease</keyword>
<dbReference type="InterPro" id="IPR041489">
    <property type="entry name" value="PDZ_6"/>
</dbReference>
<dbReference type="SMART" id="SM00228">
    <property type="entry name" value="PDZ"/>
    <property type="match status" value="1"/>
</dbReference>
<evidence type="ECO:0000256" key="6">
    <source>
        <dbReference type="ARBA" id="ARBA00022801"/>
    </source>
</evidence>
<dbReference type="InterPro" id="IPR004387">
    <property type="entry name" value="Pept_M50_Zn"/>
</dbReference>
<protein>
    <recommendedName>
        <fullName evidence="11">Zinc metalloprotease</fullName>
        <ecNumber evidence="11">3.4.24.-</ecNumber>
    </recommendedName>
</protein>
<dbReference type="Proteomes" id="UP001523566">
    <property type="component" value="Unassembled WGS sequence"/>
</dbReference>
<gene>
    <name evidence="13" type="primary">rseP</name>
    <name evidence="13" type="ORF">NK125_13400</name>
</gene>
<dbReference type="Pfam" id="PF17820">
    <property type="entry name" value="PDZ_6"/>
    <property type="match status" value="1"/>
</dbReference>
<feature type="transmembrane region" description="Helical" evidence="11">
    <location>
        <begin position="88"/>
        <end position="109"/>
    </location>
</feature>
<dbReference type="Gene3D" id="2.30.42.10">
    <property type="match status" value="1"/>
</dbReference>
<keyword evidence="10 11" id="KW-0472">Membrane</keyword>
<dbReference type="EC" id="3.4.24.-" evidence="11"/>
<reference evidence="13 14" key="1">
    <citation type="journal article" date="2022" name="Genome Biol. Evol.">
        <title>Host diet, physiology and behaviors set the stage for Lachnospiraceae cladogenesis.</title>
        <authorList>
            <person name="Vera-Ponce De Leon A."/>
            <person name="Schneider M."/>
            <person name="Jahnes B.C."/>
            <person name="Sadowski V."/>
            <person name="Camuy-Velez L.A."/>
            <person name="Duan J."/>
            <person name="Sabree Z.L."/>
        </authorList>
    </citation>
    <scope>NUCLEOTIDE SEQUENCE [LARGE SCALE GENOMIC DNA]</scope>
    <source>
        <strain evidence="13 14">PAL113</strain>
    </source>
</reference>
<feature type="transmembrane region" description="Helical" evidence="11">
    <location>
        <begin position="262"/>
        <end position="282"/>
    </location>
</feature>
<evidence type="ECO:0000313" key="14">
    <source>
        <dbReference type="Proteomes" id="UP001523566"/>
    </source>
</evidence>
<dbReference type="RefSeq" id="WP_262067170.1">
    <property type="nucleotide sequence ID" value="NZ_JAMXOD010000025.1"/>
</dbReference>
<evidence type="ECO:0000256" key="11">
    <source>
        <dbReference type="RuleBase" id="RU362031"/>
    </source>
</evidence>
<keyword evidence="7 11" id="KW-0862">Zinc</keyword>
<evidence type="ECO:0000256" key="10">
    <source>
        <dbReference type="ARBA" id="ARBA00023136"/>
    </source>
</evidence>
<comment type="caution">
    <text evidence="13">The sequence shown here is derived from an EMBL/GenBank/DDBJ whole genome shotgun (WGS) entry which is preliminary data.</text>
</comment>
<evidence type="ECO:0000256" key="4">
    <source>
        <dbReference type="ARBA" id="ARBA00022670"/>
    </source>
</evidence>
<evidence type="ECO:0000256" key="7">
    <source>
        <dbReference type="ARBA" id="ARBA00022833"/>
    </source>
</evidence>
<evidence type="ECO:0000313" key="13">
    <source>
        <dbReference type="EMBL" id="MCP1103397.1"/>
    </source>
</evidence>
<dbReference type="PANTHER" id="PTHR42837">
    <property type="entry name" value="REGULATOR OF SIGMA-E PROTEASE RSEP"/>
    <property type="match status" value="1"/>
</dbReference>
<keyword evidence="11" id="KW-0479">Metal-binding</keyword>
<comment type="cofactor">
    <cofactor evidence="1 11">
        <name>Zn(2+)</name>
        <dbReference type="ChEBI" id="CHEBI:29105"/>
    </cofactor>
</comment>
<dbReference type="InterPro" id="IPR001478">
    <property type="entry name" value="PDZ"/>
</dbReference>
<dbReference type="SUPFAM" id="SSF50156">
    <property type="entry name" value="PDZ domain-like"/>
    <property type="match status" value="1"/>
</dbReference>
<feature type="transmembrane region" description="Helical" evidence="11">
    <location>
        <begin position="318"/>
        <end position="336"/>
    </location>
</feature>
<evidence type="ECO:0000256" key="5">
    <source>
        <dbReference type="ARBA" id="ARBA00022692"/>
    </source>
</evidence>
<evidence type="ECO:0000256" key="2">
    <source>
        <dbReference type="ARBA" id="ARBA00004141"/>
    </source>
</evidence>
<dbReference type="CDD" id="cd23081">
    <property type="entry name" value="cpPDZ_EcRseP-like"/>
    <property type="match status" value="1"/>
</dbReference>
<dbReference type="NCBIfam" id="TIGR00054">
    <property type="entry name" value="RIP metalloprotease RseP"/>
    <property type="match status" value="1"/>
</dbReference>
<organism evidence="13 14">
    <name type="scientific">Aequitasia blattaphilus</name>
    <dbReference type="NCBI Taxonomy" id="2949332"/>
    <lineage>
        <taxon>Bacteria</taxon>
        <taxon>Bacillati</taxon>
        <taxon>Bacillota</taxon>
        <taxon>Clostridia</taxon>
        <taxon>Lachnospirales</taxon>
        <taxon>Lachnospiraceae</taxon>
        <taxon>Aequitasia</taxon>
    </lineage>
</organism>
<dbReference type="EMBL" id="JAMZFW010000025">
    <property type="protein sequence ID" value="MCP1103397.1"/>
    <property type="molecule type" value="Genomic_DNA"/>
</dbReference>